<dbReference type="EMBL" id="JASJOS010000019">
    <property type="protein sequence ID" value="MDJ1485343.1"/>
    <property type="molecule type" value="Genomic_DNA"/>
</dbReference>
<gene>
    <name evidence="2" type="ORF">QNI16_32930</name>
</gene>
<dbReference type="InterPro" id="IPR016181">
    <property type="entry name" value="Acyl_CoA_acyltransferase"/>
</dbReference>
<proteinExistence type="predicted"/>
<dbReference type="PANTHER" id="PTHR43792:SF1">
    <property type="entry name" value="N-ACETYLTRANSFERASE DOMAIN-CONTAINING PROTEIN"/>
    <property type="match status" value="1"/>
</dbReference>
<feature type="domain" description="N-acetyltransferase" evidence="1">
    <location>
        <begin position="10"/>
        <end position="166"/>
    </location>
</feature>
<accession>A0AAE3UCC3</accession>
<dbReference type="GO" id="GO:0016747">
    <property type="term" value="F:acyltransferase activity, transferring groups other than amino-acyl groups"/>
    <property type="evidence" value="ECO:0007669"/>
    <property type="project" value="InterPro"/>
</dbReference>
<dbReference type="InterPro" id="IPR051531">
    <property type="entry name" value="N-acetyltransferase"/>
</dbReference>
<dbReference type="Proteomes" id="UP001241110">
    <property type="component" value="Unassembled WGS sequence"/>
</dbReference>
<evidence type="ECO:0000259" key="1">
    <source>
        <dbReference type="PROSITE" id="PS51186"/>
    </source>
</evidence>
<dbReference type="PANTHER" id="PTHR43792">
    <property type="entry name" value="GNAT FAMILY, PUTATIVE (AFU_ORTHOLOGUE AFUA_3G00765)-RELATED-RELATED"/>
    <property type="match status" value="1"/>
</dbReference>
<sequence length="169" mass="19602">MKILFETERIQLREMCEEDWTNVFQMNTSPEVMRLIGDGKIKTETEERTGFTRILQNYHTGTGLGIWAVVERNNNLFIGAAGITPLAETNEFQIGYRLQEHYWGQGYATEIAKGLVEYSFVQLHLDRITATTNRNNYASIRVLEKAGFRLEKTIMSANWPMNYFVLTKH</sequence>
<dbReference type="SUPFAM" id="SSF55729">
    <property type="entry name" value="Acyl-CoA N-acyltransferases (Nat)"/>
    <property type="match status" value="1"/>
</dbReference>
<evidence type="ECO:0000313" key="3">
    <source>
        <dbReference type="Proteomes" id="UP001241110"/>
    </source>
</evidence>
<organism evidence="2 3">
    <name type="scientific">Xanthocytophaga flava</name>
    <dbReference type="NCBI Taxonomy" id="3048013"/>
    <lineage>
        <taxon>Bacteria</taxon>
        <taxon>Pseudomonadati</taxon>
        <taxon>Bacteroidota</taxon>
        <taxon>Cytophagia</taxon>
        <taxon>Cytophagales</taxon>
        <taxon>Rhodocytophagaceae</taxon>
        <taxon>Xanthocytophaga</taxon>
    </lineage>
</organism>
<dbReference type="PROSITE" id="PS51186">
    <property type="entry name" value="GNAT"/>
    <property type="match status" value="1"/>
</dbReference>
<dbReference type="Gene3D" id="3.40.630.30">
    <property type="match status" value="1"/>
</dbReference>
<dbReference type="AlphaFoldDB" id="A0AAE3UCC3"/>
<comment type="caution">
    <text evidence="2">The sequence shown here is derived from an EMBL/GenBank/DDBJ whole genome shotgun (WGS) entry which is preliminary data.</text>
</comment>
<dbReference type="InterPro" id="IPR000182">
    <property type="entry name" value="GNAT_dom"/>
</dbReference>
<name>A0AAE3UCC3_9BACT</name>
<protein>
    <submittedName>
        <fullName evidence="2">GNAT family N-acetyltransferase</fullName>
    </submittedName>
</protein>
<dbReference type="Pfam" id="PF13302">
    <property type="entry name" value="Acetyltransf_3"/>
    <property type="match status" value="1"/>
</dbReference>
<evidence type="ECO:0000313" key="2">
    <source>
        <dbReference type="EMBL" id="MDJ1485343.1"/>
    </source>
</evidence>
<dbReference type="RefSeq" id="WP_313987772.1">
    <property type="nucleotide sequence ID" value="NZ_JASJOS010000019.1"/>
</dbReference>
<reference evidence="2" key="1">
    <citation type="submission" date="2023-05" db="EMBL/GenBank/DDBJ databases">
        <authorList>
            <person name="Zhang X."/>
        </authorList>
    </citation>
    <scope>NUCLEOTIDE SEQUENCE</scope>
    <source>
        <strain evidence="2">YF14B1</strain>
    </source>
</reference>